<organism evidence="1 2">
    <name type="scientific">Pneumocystis oryctolagi</name>
    <dbReference type="NCBI Taxonomy" id="42067"/>
    <lineage>
        <taxon>Eukaryota</taxon>
        <taxon>Fungi</taxon>
        <taxon>Dikarya</taxon>
        <taxon>Ascomycota</taxon>
        <taxon>Taphrinomycotina</taxon>
        <taxon>Pneumocystomycetes</taxon>
        <taxon>Pneumocystaceae</taxon>
        <taxon>Pneumocystis</taxon>
    </lineage>
</organism>
<dbReference type="EMBL" id="JABTEG010000001">
    <property type="protein sequence ID" value="KAG4306021.1"/>
    <property type="molecule type" value="Genomic_DNA"/>
</dbReference>
<reference evidence="1 2" key="1">
    <citation type="journal article" date="2021" name="Commun. Biol.">
        <title>Genomic insights into the host specific adaptation of the Pneumocystis genus.</title>
        <authorList>
            <person name="Cisse O.H."/>
            <person name="Ma L."/>
            <person name="Dekker J.P."/>
            <person name="Khil P.P."/>
            <person name="Youn J.-H."/>
            <person name="Brenchley J.M."/>
            <person name="Blair R."/>
            <person name="Pahar B."/>
            <person name="Chabe M."/>
            <person name="Van Rompay K.K.A."/>
            <person name="Keesler R."/>
            <person name="Sukura A."/>
            <person name="Hirsch V."/>
            <person name="Kutty G."/>
            <person name="Liu Y."/>
            <person name="Peng L."/>
            <person name="Chen J."/>
            <person name="Song J."/>
            <person name="Weissenbacher-Lang C."/>
            <person name="Xu J."/>
            <person name="Upham N.S."/>
            <person name="Stajich J.E."/>
            <person name="Cuomo C.A."/>
            <person name="Cushion M.T."/>
            <person name="Kovacs J.A."/>
        </authorList>
    </citation>
    <scope>NUCLEOTIDE SEQUENCE [LARGE SCALE GENOMIC DNA]</scope>
    <source>
        <strain evidence="1 2">RABM</strain>
    </source>
</reference>
<protein>
    <submittedName>
        <fullName evidence="1">Uncharacterized protein</fullName>
    </submittedName>
</protein>
<accession>A0ACB7CED7</accession>
<keyword evidence="2" id="KW-1185">Reference proteome</keyword>
<evidence type="ECO:0000313" key="1">
    <source>
        <dbReference type="EMBL" id="KAG4306021.1"/>
    </source>
</evidence>
<name>A0ACB7CED7_9ASCO</name>
<sequence>MELTHFFSSNCRIGAVPSSTGSYFAFLTYPSQLIIRSTTSLSIKRVINLDPDFFQEISFIQWCYSEGSDKILVAGNKSVKAWILEDDHWELNISEGYGIKNIQWSKSGSEILVWTDFLLKLTAWSLLKDGGSVIHYPKFFNKGYDYRPTSTHFVLITRPTSHDFINIFDYSFSPWRLFKKWCLPTADAQGCSWSQDGKWLVVWESSMEYKILLYTSNGYLLQQYSAYDTGLGIKTVQWCPPTGNFVAVGSFDGKVRFLDSFTFNSVIEITHTTSVRFDNVMVWKEVLSPISAPKYEIVSQPVFLPSVCPDMQDPVSYLGVGLLLFNNDGTLVATRNDNMPTVLWVWSLTALSPVAIVIYNDSIKIVKWCPFNPFLLSVVCSGELKINNYVHLWNYQWNQPKAILLPKNDFNVKWLRWLEKPQCIDNVERTGIVIGSKEEFVIGYIIEDNIENNIENNVNDDRFEKLDNSVNCETDIVKKSFDIM</sequence>
<evidence type="ECO:0000313" key="2">
    <source>
        <dbReference type="Proteomes" id="UP000768646"/>
    </source>
</evidence>
<proteinExistence type="predicted"/>
<gene>
    <name evidence="1" type="ORF">PORY_000009</name>
</gene>
<dbReference type="Proteomes" id="UP000768646">
    <property type="component" value="Unassembled WGS sequence"/>
</dbReference>
<comment type="caution">
    <text evidence="1">The sequence shown here is derived from an EMBL/GenBank/DDBJ whole genome shotgun (WGS) entry which is preliminary data.</text>
</comment>